<name>A0A7K1UE14_9BACT</name>
<feature type="signal peptide" evidence="1">
    <location>
        <begin position="1"/>
        <end position="18"/>
    </location>
</feature>
<protein>
    <recommendedName>
        <fullName evidence="2">PKD domain-containing protein</fullName>
    </recommendedName>
</protein>
<evidence type="ECO:0000259" key="2">
    <source>
        <dbReference type="PROSITE" id="PS50093"/>
    </source>
</evidence>
<organism evidence="3 4">
    <name type="scientific">Chitinophaga tropicalis</name>
    <dbReference type="NCBI Taxonomy" id="2683588"/>
    <lineage>
        <taxon>Bacteria</taxon>
        <taxon>Pseudomonadati</taxon>
        <taxon>Bacteroidota</taxon>
        <taxon>Chitinophagia</taxon>
        <taxon>Chitinophagales</taxon>
        <taxon>Chitinophagaceae</taxon>
        <taxon>Chitinophaga</taxon>
    </lineage>
</organism>
<dbReference type="InterPro" id="IPR022409">
    <property type="entry name" value="PKD/Chitinase_dom"/>
</dbReference>
<feature type="domain" description="PKD" evidence="2">
    <location>
        <begin position="1092"/>
        <end position="1166"/>
    </location>
</feature>
<dbReference type="AlphaFoldDB" id="A0A7K1UE14"/>
<dbReference type="Pfam" id="PF18911">
    <property type="entry name" value="PKD_4"/>
    <property type="match status" value="1"/>
</dbReference>
<evidence type="ECO:0000313" key="3">
    <source>
        <dbReference type="EMBL" id="MVT12518.1"/>
    </source>
</evidence>
<accession>A0A7K1UE14</accession>
<dbReference type="InterPro" id="IPR000601">
    <property type="entry name" value="PKD_dom"/>
</dbReference>
<dbReference type="SUPFAM" id="SSF49299">
    <property type="entry name" value="PKD domain"/>
    <property type="match status" value="1"/>
</dbReference>
<dbReference type="SMART" id="SM00089">
    <property type="entry name" value="PKD"/>
    <property type="match status" value="2"/>
</dbReference>
<dbReference type="PROSITE" id="PS50093">
    <property type="entry name" value="PKD"/>
    <property type="match status" value="1"/>
</dbReference>
<dbReference type="EMBL" id="WRXN01000028">
    <property type="protein sequence ID" value="MVT12518.1"/>
    <property type="molecule type" value="Genomic_DNA"/>
</dbReference>
<dbReference type="Proteomes" id="UP000461730">
    <property type="component" value="Unassembled WGS sequence"/>
</dbReference>
<dbReference type="InterPro" id="IPR035986">
    <property type="entry name" value="PKD_dom_sf"/>
</dbReference>
<reference evidence="3 4" key="1">
    <citation type="submission" date="2019-12" db="EMBL/GenBank/DDBJ databases">
        <title>Chitinophaga sp. strain ysch24 (GDMCC 1.1355), whole genome shotgun sequence.</title>
        <authorList>
            <person name="Zhang X."/>
        </authorList>
    </citation>
    <scope>NUCLEOTIDE SEQUENCE [LARGE SCALE GENOMIC DNA]</scope>
    <source>
        <strain evidence="4">ysch24</strain>
    </source>
</reference>
<sequence length="1277" mass="134843">MFRRLLLTLLLAPGGLFAQQSDFPLGWGNRDYTTVISVIGRNMNYPAYNDKVFYQSSAANSPSFTFPDYGTVQYGLGSCVVGNKRMQWWCEYEVDGGTPRSNYTINPEIETGTKTVVVRAKNYRKTSCTGGGETTVQTVCILTVKFERPEWEGLDEIKTVCNSVDKDYNLTDFFTVKDGVTFYLDGTPITVLNPKGMLPGFHKLTAQKMYDNGTPDGLYGSKAGVVSFDFEFQVLQGTEITIDPYPATICQDAPSINIKASPDGGAWEGRGIDAAGNLTPASATVGRNIFTYKITNAAGCTSSKTAEITINEPPVVTVEDMDVCRGADPFPLTVGQPAGGTYTGRGIVTVMNVTNFDPAQALVGENLIRYKYTDPVTGCSTTEEFTINVLDESRFSVGDDMTTCNNSAEINLNQRQGVEPSDGSITWSGTGIVNSKYFSPSDAGNGLHTITGTLFIPSTGCTYKKSFVIKVIDGPVVKVAGPITVCQNRPAFQIPGGSPVGGVWSGSNISGNTFDPSTALPGDYVATYTYSNNVCEVSASTMITVQAPPALDLGPNFSVCRNAGPVQLPAASPAGGKWSADGNYLDPATGQVDPLKMALGDNTLTYTYTVDACTATKNLIITVVMPPVADGGPDLRSCTNGEPVTLPGDAAGWSGPGVENGRFLPARAGAGEHQLTFTVVDPATRCSNTDYVYMTVAAPPAVDAGPDVVICKSGGDYYIPAGSPVGGVWSGAFVQNGYFQVTSAPLGSYTITLTYTDPATGCTGVDTKVIQLVAAPVLEVGADITTCQGAAPFAPPLPSVSGGSWAAFAGDFYDVSNNVIVPAKMQLGKNYLIYTIITDAGCSISDTLGITKHPQPVVTGMRDFTSCLNGTAVPLVATPQPGLWEGTGIDNNAGSFFVPLDAGAGEHKLTYTYTDPATGCTTTDTTIAKVNTPPVISMPADSAICISSGAIVLKALPAGGTWAGSPGLNGATFTPSIAGVGTHSMSYTVTDPVTRCSNTGTVQYQIKGLPGSIQITGDTSACEGTTVTLTASADNVTSFSWFKEGETTAFATGTTIRYEIQKDEKITVQPLPVNTGDCEGPPRIFTVLNYTPRGTVQPENASDTLPFGSLYRATSNLSNALTYRWSFGDGGTSNQVAGNHYFYSAGLHTPVLQVTGSEGCTATFTLPPVYVLPESGNPPPPDFDRGDGQDPGGDGLLVYPTTFRDRLTLEFLTKDAQDVTITFVDFGGNTVNEVKQSAAKGSNRIRLDTGKLQGSGVWYFIRVRCRDFDKTLKVFKL</sequence>
<dbReference type="InterPro" id="IPR013783">
    <property type="entry name" value="Ig-like_fold"/>
</dbReference>
<comment type="caution">
    <text evidence="3">The sequence shown here is derived from an EMBL/GenBank/DDBJ whole genome shotgun (WGS) entry which is preliminary data.</text>
</comment>
<dbReference type="RefSeq" id="WP_157309934.1">
    <property type="nucleotide sequence ID" value="NZ_WRXN01000028.1"/>
</dbReference>
<gene>
    <name evidence="3" type="ORF">GO493_29975</name>
</gene>
<dbReference type="Gene3D" id="2.60.40.10">
    <property type="entry name" value="Immunoglobulins"/>
    <property type="match status" value="1"/>
</dbReference>
<evidence type="ECO:0000313" key="4">
    <source>
        <dbReference type="Proteomes" id="UP000461730"/>
    </source>
</evidence>
<keyword evidence="1" id="KW-0732">Signal</keyword>
<keyword evidence="4" id="KW-1185">Reference proteome</keyword>
<evidence type="ECO:0000256" key="1">
    <source>
        <dbReference type="SAM" id="SignalP"/>
    </source>
</evidence>
<feature type="chain" id="PRO_5029653624" description="PKD domain-containing protein" evidence="1">
    <location>
        <begin position="19"/>
        <end position="1277"/>
    </location>
</feature>
<proteinExistence type="predicted"/>